<evidence type="ECO:0008006" key="3">
    <source>
        <dbReference type="Google" id="ProtNLM"/>
    </source>
</evidence>
<proteinExistence type="predicted"/>
<reference evidence="2" key="1">
    <citation type="journal article" date="2019" name="Int. J. Syst. Evol. Microbiol.">
        <title>The Global Catalogue of Microorganisms (GCM) 10K type strain sequencing project: providing services to taxonomists for standard genome sequencing and annotation.</title>
        <authorList>
            <consortium name="The Broad Institute Genomics Platform"/>
            <consortium name="The Broad Institute Genome Sequencing Center for Infectious Disease"/>
            <person name="Wu L."/>
            <person name="Ma J."/>
        </authorList>
    </citation>
    <scope>NUCLEOTIDE SEQUENCE [LARGE SCALE GENOMIC DNA]</scope>
    <source>
        <strain evidence="2">JCM 15442</strain>
    </source>
</reference>
<accession>A0ABQ2GA32</accession>
<comment type="caution">
    <text evidence="1">The sequence shown here is derived from an EMBL/GenBank/DDBJ whole genome shotgun (WGS) entry which is preliminary data.</text>
</comment>
<evidence type="ECO:0000313" key="1">
    <source>
        <dbReference type="EMBL" id="GGL82185.1"/>
    </source>
</evidence>
<dbReference type="Proteomes" id="UP000639973">
    <property type="component" value="Unassembled WGS sequence"/>
</dbReference>
<dbReference type="EMBL" id="BMOL01000008">
    <property type="protein sequence ID" value="GGL82185.1"/>
    <property type="molecule type" value="Genomic_DNA"/>
</dbReference>
<protein>
    <recommendedName>
        <fullName evidence="3">DUF1488 family protein</fullName>
    </recommendedName>
</protein>
<name>A0ABQ2GA32_9DEIO</name>
<organism evidence="1 2">
    <name type="scientific">Deinococcus aerolatus</name>
    <dbReference type="NCBI Taxonomy" id="522487"/>
    <lineage>
        <taxon>Bacteria</taxon>
        <taxon>Thermotogati</taxon>
        <taxon>Deinococcota</taxon>
        <taxon>Deinococci</taxon>
        <taxon>Deinococcales</taxon>
        <taxon>Deinococcaceae</taxon>
        <taxon>Deinococcus</taxon>
    </lineage>
</organism>
<keyword evidence="2" id="KW-1185">Reference proteome</keyword>
<sequence length="94" mass="9887">MYAPFNVPALLGRPLELRLTTDGGLAGLIFLIKAHTGQELSKDDAGLRALHARLGAEFGAGRQTAVEWEEIADEACAVVADRKGSRSASALPDA</sequence>
<gene>
    <name evidence="1" type="ORF">GCM10010840_19940</name>
</gene>
<evidence type="ECO:0000313" key="2">
    <source>
        <dbReference type="Proteomes" id="UP000639973"/>
    </source>
</evidence>
<dbReference type="RefSeq" id="WP_229723468.1">
    <property type="nucleotide sequence ID" value="NZ_BMOL01000008.1"/>
</dbReference>